<feature type="transmembrane region" description="Helical" evidence="1">
    <location>
        <begin position="77"/>
        <end position="105"/>
    </location>
</feature>
<feature type="transmembrane region" description="Helical" evidence="1">
    <location>
        <begin position="169"/>
        <end position="195"/>
    </location>
</feature>
<protein>
    <recommendedName>
        <fullName evidence="4">Yip1 domain-containing protein</fullName>
    </recommendedName>
</protein>
<evidence type="ECO:0000313" key="2">
    <source>
        <dbReference type="EMBL" id="AWO00321.1"/>
    </source>
</evidence>
<dbReference type="EMBL" id="CP029600">
    <property type="protein sequence ID" value="AWO00321.1"/>
    <property type="molecule type" value="Genomic_DNA"/>
</dbReference>
<accession>A0ABM6W8Q4</accession>
<proteinExistence type="predicted"/>
<organism evidence="2 3">
    <name type="scientific">Chitinophaga alhagiae</name>
    <dbReference type="NCBI Taxonomy" id="2203219"/>
    <lineage>
        <taxon>Bacteria</taxon>
        <taxon>Pseudomonadati</taxon>
        <taxon>Bacteroidota</taxon>
        <taxon>Chitinophagia</taxon>
        <taxon>Chitinophagales</taxon>
        <taxon>Chitinophagaceae</taxon>
        <taxon>Chitinophaga</taxon>
    </lineage>
</organism>
<feature type="transmembrane region" description="Helical" evidence="1">
    <location>
        <begin position="20"/>
        <end position="41"/>
    </location>
</feature>
<gene>
    <name evidence="2" type="ORF">DLD77_00660</name>
</gene>
<keyword evidence="1" id="KW-0812">Transmembrane</keyword>
<feature type="transmembrane region" description="Helical" evidence="1">
    <location>
        <begin position="207"/>
        <end position="228"/>
    </location>
</feature>
<reference evidence="2 3" key="1">
    <citation type="submission" date="2018-05" db="EMBL/GenBank/DDBJ databases">
        <title>Chitinophaga sp. nov., isolated from rhizosphere soil of Alhagi.</title>
        <authorList>
            <person name="Liu Y."/>
        </authorList>
    </citation>
    <scope>NUCLEOTIDE SEQUENCE [LARGE SCALE GENOMIC DNA]</scope>
    <source>
        <strain evidence="2 3">T22</strain>
    </source>
</reference>
<evidence type="ECO:0000256" key="1">
    <source>
        <dbReference type="SAM" id="Phobius"/>
    </source>
</evidence>
<sequence>MKPYTTVPNSAWYHRLNGLFMFNAWLVAGLMALLYLLLAYYNNSFIVSNEIYYRTYSEQLTVERIDALLSAQHRWLWLGYAMVPLLFAVRTSFTACCLYLGGFLLDKKIRYGAVYKVVLLAEVPLLAAACVKIIWFVFFREAEVLSDIQLFSPFSLASLVNVQHISSYFVYPLITLNLFEVMNWLLLAVGMAYFLRESLQQAVPFVLKTYGLGLFTWMLVVIFIQLQLS</sequence>
<evidence type="ECO:0000313" key="3">
    <source>
        <dbReference type="Proteomes" id="UP000246099"/>
    </source>
</evidence>
<keyword evidence="1" id="KW-1133">Transmembrane helix</keyword>
<evidence type="ECO:0008006" key="4">
    <source>
        <dbReference type="Google" id="ProtNLM"/>
    </source>
</evidence>
<dbReference type="Proteomes" id="UP000246099">
    <property type="component" value="Chromosome"/>
</dbReference>
<keyword evidence="1" id="KW-0472">Membrane</keyword>
<feature type="transmembrane region" description="Helical" evidence="1">
    <location>
        <begin position="117"/>
        <end position="138"/>
    </location>
</feature>
<dbReference type="RefSeq" id="WP_119075619.1">
    <property type="nucleotide sequence ID" value="NZ_CP029600.1"/>
</dbReference>
<name>A0ABM6W8Q4_9BACT</name>
<keyword evidence="3" id="KW-1185">Reference proteome</keyword>